<reference evidence="2 3" key="1">
    <citation type="submission" date="2022-11" db="EMBL/GenBank/DDBJ databases">
        <title>Whole genome sequence of Eschrichtius robustus ER-17-0199.</title>
        <authorList>
            <person name="Bruniche-Olsen A."/>
            <person name="Black A.N."/>
            <person name="Fields C.J."/>
            <person name="Walden K."/>
            <person name="Dewoody J.A."/>
        </authorList>
    </citation>
    <scope>NUCLEOTIDE SEQUENCE [LARGE SCALE GENOMIC DNA]</scope>
    <source>
        <strain evidence="2">ER-17-0199</strain>
        <tissue evidence="2">Blubber</tissue>
    </source>
</reference>
<dbReference type="Proteomes" id="UP001159641">
    <property type="component" value="Unassembled WGS sequence"/>
</dbReference>
<protein>
    <submittedName>
        <fullName evidence="2">Uncharacterized protein</fullName>
    </submittedName>
</protein>
<organism evidence="2 3">
    <name type="scientific">Eschrichtius robustus</name>
    <name type="common">California gray whale</name>
    <name type="synonym">Eschrichtius gibbosus</name>
    <dbReference type="NCBI Taxonomy" id="9764"/>
    <lineage>
        <taxon>Eukaryota</taxon>
        <taxon>Metazoa</taxon>
        <taxon>Chordata</taxon>
        <taxon>Craniata</taxon>
        <taxon>Vertebrata</taxon>
        <taxon>Euteleostomi</taxon>
        <taxon>Mammalia</taxon>
        <taxon>Eutheria</taxon>
        <taxon>Laurasiatheria</taxon>
        <taxon>Artiodactyla</taxon>
        <taxon>Whippomorpha</taxon>
        <taxon>Cetacea</taxon>
        <taxon>Mysticeti</taxon>
        <taxon>Eschrichtiidae</taxon>
        <taxon>Eschrichtius</taxon>
    </lineage>
</organism>
<dbReference type="EMBL" id="JAIQCJ010002089">
    <property type="protein sequence ID" value="KAJ8782837.1"/>
    <property type="molecule type" value="Genomic_DNA"/>
</dbReference>
<evidence type="ECO:0000256" key="1">
    <source>
        <dbReference type="SAM" id="MobiDB-lite"/>
    </source>
</evidence>
<proteinExistence type="predicted"/>
<dbReference type="AlphaFoldDB" id="A0AB34GQQ0"/>
<evidence type="ECO:0000313" key="2">
    <source>
        <dbReference type="EMBL" id="KAJ8782837.1"/>
    </source>
</evidence>
<keyword evidence="3" id="KW-1185">Reference proteome</keyword>
<gene>
    <name evidence="2" type="ORF">J1605_009445</name>
</gene>
<accession>A0AB34GQQ0</accession>
<feature type="region of interest" description="Disordered" evidence="1">
    <location>
        <begin position="1"/>
        <end position="72"/>
    </location>
</feature>
<evidence type="ECO:0000313" key="3">
    <source>
        <dbReference type="Proteomes" id="UP001159641"/>
    </source>
</evidence>
<name>A0AB34GQQ0_ESCRO</name>
<comment type="caution">
    <text evidence="2">The sequence shown here is derived from an EMBL/GenBank/DDBJ whole genome shotgun (WGS) entry which is preliminary data.</text>
</comment>
<sequence>MLLHPNQPIGHVNDSGRPGGPSEAGSAWRAALRFPPATERQLPGLSASRGFSVDTCKAGRGHPDTSRGKSGPCSRALVTTLCFFPPLQIKENLKLPGPKDALDHMGCSRGCVSSASGQNLRVHEVSG</sequence>